<dbReference type="InterPro" id="IPR028082">
    <property type="entry name" value="Peripla_BP_I"/>
</dbReference>
<name>A0ABT8YRU1_9HYPH</name>
<keyword evidence="3" id="KW-0813">Transport</keyword>
<feature type="signal peptide" evidence="4">
    <location>
        <begin position="1"/>
        <end position="31"/>
    </location>
</feature>
<evidence type="ECO:0000313" key="6">
    <source>
        <dbReference type="EMBL" id="MDO6966037.1"/>
    </source>
</evidence>
<dbReference type="CDD" id="cd06341">
    <property type="entry name" value="PBP1_ABC_ligand_binding-like"/>
    <property type="match status" value="1"/>
</dbReference>
<dbReference type="Gene3D" id="3.40.50.2300">
    <property type="match status" value="2"/>
</dbReference>
<proteinExistence type="inferred from homology"/>
<comment type="similarity">
    <text evidence="1">Belongs to the leucine-binding protein family.</text>
</comment>
<evidence type="ECO:0000256" key="2">
    <source>
        <dbReference type="ARBA" id="ARBA00022729"/>
    </source>
</evidence>
<dbReference type="PANTHER" id="PTHR30483">
    <property type="entry name" value="LEUCINE-SPECIFIC-BINDING PROTEIN"/>
    <property type="match status" value="1"/>
</dbReference>
<sequence>MKTHLKHVWKAAGLCIALSVGVLALGGTALAAGPTCADGPIRLGAVSTVTGPVDFSAGPKATAAFFEQLNAAGGINGCKVEYEIADDRGDPLVAAQSARDLIDNRGIVAMVGNASLLDCGVNAGLYQRSNVLSVAGLGVDPVCYNSPSVAPVHPGPYTLTTAMLYYASQELGAKKLCAFNYVIGGWKEAMENALKDWETITGNKLQIIDMTLPVQGDLTPFLIRARDEGCDAVFTNQVEPGIVQWINTADAQGITGINWLFLASGYTEGVASALAKSGQPIYVGTEWEPYTLSSEANKDWRAMVTEAKLPASAFSQGGYLAGRIIADVIAGIDGPVTRDTVTAALRDMQPASYPIAAGPYRFGKGATDSPMRATKVVKLEGGEWKIVTPDWFVLPAKK</sequence>
<reference evidence="6" key="2">
    <citation type="submission" date="2023-07" db="EMBL/GenBank/DDBJ databases">
        <authorList>
            <person name="Shen H."/>
        </authorList>
    </citation>
    <scope>NUCLEOTIDE SEQUENCE</scope>
    <source>
        <strain evidence="6">TNR-22</strain>
    </source>
</reference>
<dbReference type="SUPFAM" id="SSF53822">
    <property type="entry name" value="Periplasmic binding protein-like I"/>
    <property type="match status" value="1"/>
</dbReference>
<evidence type="ECO:0000259" key="5">
    <source>
        <dbReference type="Pfam" id="PF13458"/>
    </source>
</evidence>
<evidence type="ECO:0000256" key="3">
    <source>
        <dbReference type="ARBA" id="ARBA00022970"/>
    </source>
</evidence>
<protein>
    <submittedName>
        <fullName evidence="6">ABC transporter substrate-binding protein</fullName>
    </submittedName>
</protein>
<dbReference type="Proteomes" id="UP001174932">
    <property type="component" value="Unassembled WGS sequence"/>
</dbReference>
<keyword evidence="2 4" id="KW-0732">Signal</keyword>
<dbReference type="InterPro" id="IPR028081">
    <property type="entry name" value="Leu-bd"/>
</dbReference>
<feature type="chain" id="PRO_5046549157" evidence="4">
    <location>
        <begin position="32"/>
        <end position="398"/>
    </location>
</feature>
<organism evidence="6 7">
    <name type="scientific">Rhizobium alvei</name>
    <dbReference type="NCBI Taxonomy" id="1132659"/>
    <lineage>
        <taxon>Bacteria</taxon>
        <taxon>Pseudomonadati</taxon>
        <taxon>Pseudomonadota</taxon>
        <taxon>Alphaproteobacteria</taxon>
        <taxon>Hyphomicrobiales</taxon>
        <taxon>Rhizobiaceae</taxon>
        <taxon>Rhizobium/Agrobacterium group</taxon>
        <taxon>Rhizobium</taxon>
    </lineage>
</organism>
<dbReference type="EMBL" id="JAUOZU010000015">
    <property type="protein sequence ID" value="MDO6966037.1"/>
    <property type="molecule type" value="Genomic_DNA"/>
</dbReference>
<evidence type="ECO:0000256" key="1">
    <source>
        <dbReference type="ARBA" id="ARBA00010062"/>
    </source>
</evidence>
<dbReference type="Pfam" id="PF13458">
    <property type="entry name" value="Peripla_BP_6"/>
    <property type="match status" value="1"/>
</dbReference>
<feature type="domain" description="Leucine-binding protein" evidence="5">
    <location>
        <begin position="40"/>
        <end position="377"/>
    </location>
</feature>
<dbReference type="PANTHER" id="PTHR30483:SF6">
    <property type="entry name" value="PERIPLASMIC BINDING PROTEIN OF ABC TRANSPORTER FOR NATURAL AMINO ACIDS"/>
    <property type="match status" value="1"/>
</dbReference>
<evidence type="ECO:0000313" key="7">
    <source>
        <dbReference type="Proteomes" id="UP001174932"/>
    </source>
</evidence>
<keyword evidence="3" id="KW-0029">Amino-acid transport</keyword>
<evidence type="ECO:0000256" key="4">
    <source>
        <dbReference type="SAM" id="SignalP"/>
    </source>
</evidence>
<dbReference type="InterPro" id="IPR051010">
    <property type="entry name" value="BCAA_transport"/>
</dbReference>
<accession>A0ABT8YRU1</accession>
<reference evidence="6" key="1">
    <citation type="journal article" date="2015" name="Int. J. Syst. Evol. Microbiol.">
        <title>Rhizobium alvei sp. nov., isolated from a freshwater river.</title>
        <authorList>
            <person name="Sheu S.Y."/>
            <person name="Huang H.W."/>
            <person name="Young C.C."/>
            <person name="Chen W.M."/>
        </authorList>
    </citation>
    <scope>NUCLEOTIDE SEQUENCE</scope>
    <source>
        <strain evidence="6">TNR-22</strain>
    </source>
</reference>
<keyword evidence="7" id="KW-1185">Reference proteome</keyword>
<gene>
    <name evidence="6" type="ORF">Q4481_18920</name>
</gene>
<comment type="caution">
    <text evidence="6">The sequence shown here is derived from an EMBL/GenBank/DDBJ whole genome shotgun (WGS) entry which is preliminary data.</text>
</comment>